<evidence type="ECO:0000313" key="3">
    <source>
        <dbReference type="Proteomes" id="UP001066276"/>
    </source>
</evidence>
<evidence type="ECO:0000313" key="2">
    <source>
        <dbReference type="EMBL" id="KAJ1126542.1"/>
    </source>
</evidence>
<feature type="compositionally biased region" description="Polar residues" evidence="1">
    <location>
        <begin position="140"/>
        <end position="158"/>
    </location>
</feature>
<sequence>MEDYGSPSLFSPEVNQEVTEVWAKFMAMGQAKGLEWARKMLAMRGEQQAATPARTDTDGVQPSDSGLGAQSHKSSRLLAKKERPTKATADGKAKRNNKDGVDHELAGPRQPPKKRSSKDSEEHNTVTADIVPVTGGGPDPQNSTPVAKGLTSQPTQKEAPSLTPGALGQGLQDGLSKMMEAMHSFMASARVLVGLGMDGQGASSKQAGASKVWGQGSSQPPKAQGKSFSLGT</sequence>
<keyword evidence="3" id="KW-1185">Reference proteome</keyword>
<dbReference type="Proteomes" id="UP001066276">
    <property type="component" value="Chromosome 7"/>
</dbReference>
<feature type="compositionally biased region" description="Polar residues" evidence="1">
    <location>
        <begin position="215"/>
        <end position="232"/>
    </location>
</feature>
<dbReference type="EMBL" id="JANPWB010000011">
    <property type="protein sequence ID" value="KAJ1126542.1"/>
    <property type="molecule type" value="Genomic_DNA"/>
</dbReference>
<feature type="region of interest" description="Disordered" evidence="1">
    <location>
        <begin position="199"/>
        <end position="232"/>
    </location>
</feature>
<name>A0AAV7PH50_PLEWA</name>
<protein>
    <submittedName>
        <fullName evidence="2">Uncharacterized protein</fullName>
    </submittedName>
</protein>
<evidence type="ECO:0000256" key="1">
    <source>
        <dbReference type="SAM" id="MobiDB-lite"/>
    </source>
</evidence>
<organism evidence="2 3">
    <name type="scientific">Pleurodeles waltl</name>
    <name type="common">Iberian ribbed newt</name>
    <dbReference type="NCBI Taxonomy" id="8319"/>
    <lineage>
        <taxon>Eukaryota</taxon>
        <taxon>Metazoa</taxon>
        <taxon>Chordata</taxon>
        <taxon>Craniata</taxon>
        <taxon>Vertebrata</taxon>
        <taxon>Euteleostomi</taxon>
        <taxon>Amphibia</taxon>
        <taxon>Batrachia</taxon>
        <taxon>Caudata</taxon>
        <taxon>Salamandroidea</taxon>
        <taxon>Salamandridae</taxon>
        <taxon>Pleurodelinae</taxon>
        <taxon>Pleurodeles</taxon>
    </lineage>
</organism>
<proteinExistence type="predicted"/>
<comment type="caution">
    <text evidence="2">The sequence shown here is derived from an EMBL/GenBank/DDBJ whole genome shotgun (WGS) entry which is preliminary data.</text>
</comment>
<reference evidence="2" key="1">
    <citation type="journal article" date="2022" name="bioRxiv">
        <title>Sequencing and chromosome-scale assembly of the giantPleurodeles waltlgenome.</title>
        <authorList>
            <person name="Brown T."/>
            <person name="Elewa A."/>
            <person name="Iarovenko S."/>
            <person name="Subramanian E."/>
            <person name="Araus A.J."/>
            <person name="Petzold A."/>
            <person name="Susuki M."/>
            <person name="Suzuki K.-i.T."/>
            <person name="Hayashi T."/>
            <person name="Toyoda A."/>
            <person name="Oliveira C."/>
            <person name="Osipova E."/>
            <person name="Leigh N.D."/>
            <person name="Simon A."/>
            <person name="Yun M.H."/>
        </authorList>
    </citation>
    <scope>NUCLEOTIDE SEQUENCE</scope>
    <source>
        <strain evidence="2">20211129_DDA</strain>
        <tissue evidence="2">Liver</tissue>
    </source>
</reference>
<feature type="compositionally biased region" description="Basic and acidic residues" evidence="1">
    <location>
        <begin position="79"/>
        <end position="106"/>
    </location>
</feature>
<dbReference type="AlphaFoldDB" id="A0AAV7PH50"/>
<gene>
    <name evidence="2" type="ORF">NDU88_004949</name>
</gene>
<accession>A0AAV7PH50</accession>
<feature type="region of interest" description="Disordered" evidence="1">
    <location>
        <begin position="44"/>
        <end position="170"/>
    </location>
</feature>